<dbReference type="GeneID" id="77805176"/>
<reference evidence="1" key="1">
    <citation type="submission" date="2022-10" db="EMBL/GenBank/DDBJ databases">
        <title>Puccinia triticina Genome sequencing and assembly.</title>
        <authorList>
            <person name="Li C."/>
        </authorList>
    </citation>
    <scope>NUCLEOTIDE SEQUENCE</scope>
    <source>
        <strain evidence="1">Pt15</strain>
    </source>
</reference>
<accession>A0ABY7D7H2</accession>
<name>A0ABY7D7H2_9BASI</name>
<proteinExistence type="predicted"/>
<organism evidence="1 2">
    <name type="scientific">Puccinia triticina</name>
    <dbReference type="NCBI Taxonomy" id="208348"/>
    <lineage>
        <taxon>Eukaryota</taxon>
        <taxon>Fungi</taxon>
        <taxon>Dikarya</taxon>
        <taxon>Basidiomycota</taxon>
        <taxon>Pucciniomycotina</taxon>
        <taxon>Pucciniomycetes</taxon>
        <taxon>Pucciniales</taxon>
        <taxon>Pucciniaceae</taxon>
        <taxon>Puccinia</taxon>
    </lineage>
</organism>
<protein>
    <recommendedName>
        <fullName evidence="3">Secreted protein</fullName>
    </recommendedName>
</protein>
<keyword evidence="2" id="KW-1185">Reference proteome</keyword>
<gene>
    <name evidence="1" type="ORF">PtA15_17A191</name>
</gene>
<dbReference type="EMBL" id="CP110437">
    <property type="protein sequence ID" value="WAQ92709.1"/>
    <property type="molecule type" value="Genomic_DNA"/>
</dbReference>
<sequence>MISSSTSITTKNLEPTNANPFKNFFEKLSLSSLTFKMKFTVTLLVGITNLCSVQSKTSNPGNFLCNLDKDKPQGTCTLKRIDRGEVTYFFNKANSMGNNQFSCVHGVTVNGAYPTGVDCCRKDQIKPVAPTGGGGVNSKGVDDTTYKKLCSDANFKVDNSK</sequence>
<evidence type="ECO:0008006" key="3">
    <source>
        <dbReference type="Google" id="ProtNLM"/>
    </source>
</evidence>
<evidence type="ECO:0000313" key="1">
    <source>
        <dbReference type="EMBL" id="WAQ92709.1"/>
    </source>
</evidence>
<dbReference type="RefSeq" id="XP_053028264.1">
    <property type="nucleotide sequence ID" value="XM_053164281.1"/>
</dbReference>
<dbReference type="Proteomes" id="UP001164743">
    <property type="component" value="Chromosome 17A"/>
</dbReference>
<evidence type="ECO:0000313" key="2">
    <source>
        <dbReference type="Proteomes" id="UP001164743"/>
    </source>
</evidence>